<dbReference type="STRING" id="1912961.BU204_29850"/>
<dbReference type="AlphaFoldDB" id="A0A1Q8CBY3"/>
<evidence type="ECO:0000313" key="1">
    <source>
        <dbReference type="EMBL" id="OLF11856.1"/>
    </source>
</evidence>
<evidence type="ECO:0008006" key="3">
    <source>
        <dbReference type="Google" id="ProtNLM"/>
    </source>
</evidence>
<dbReference type="InterPro" id="IPR035959">
    <property type="entry name" value="RutC-like_sf"/>
</dbReference>
<evidence type="ECO:0000313" key="2">
    <source>
        <dbReference type="Proteomes" id="UP000185596"/>
    </source>
</evidence>
<dbReference type="InterPro" id="IPR006175">
    <property type="entry name" value="YjgF/YER057c/UK114"/>
</dbReference>
<dbReference type="OrthoDB" id="9815126at2"/>
<gene>
    <name evidence="1" type="ORF">BU204_29850</name>
</gene>
<dbReference type="Pfam" id="PF01042">
    <property type="entry name" value="Ribonuc_L-PSP"/>
    <property type="match status" value="1"/>
</dbReference>
<protein>
    <recommendedName>
        <fullName evidence="3">Enamine deaminase RidA</fullName>
    </recommendedName>
</protein>
<dbReference type="SUPFAM" id="SSF55298">
    <property type="entry name" value="YjgF-like"/>
    <property type="match status" value="1"/>
</dbReference>
<accession>A0A1Q8CBY3</accession>
<dbReference type="CDD" id="cd00448">
    <property type="entry name" value="YjgF_YER057c_UK114_family"/>
    <property type="match status" value="1"/>
</dbReference>
<proteinExistence type="predicted"/>
<organism evidence="1 2">
    <name type="scientific">Actinophytocola xanthii</name>
    <dbReference type="NCBI Taxonomy" id="1912961"/>
    <lineage>
        <taxon>Bacteria</taxon>
        <taxon>Bacillati</taxon>
        <taxon>Actinomycetota</taxon>
        <taxon>Actinomycetes</taxon>
        <taxon>Pseudonocardiales</taxon>
        <taxon>Pseudonocardiaceae</taxon>
    </lineage>
</organism>
<sequence length="136" mass="14012">MERPVNEIVNAPGLAEPVGFAHAVVAGPGRTVYLGGQTAQGPDGRIVGSTVVEQFDVAAGNVVTALAAAGGTPDQLVRMVIYTTAVPEYKASLAELAPVWRKHFGRYYPAVALLGVAALFDEEALVELVGTAVVPG</sequence>
<dbReference type="Gene3D" id="3.30.1330.40">
    <property type="entry name" value="RutC-like"/>
    <property type="match status" value="1"/>
</dbReference>
<dbReference type="PANTHER" id="PTHR43857">
    <property type="entry name" value="BLR7761 PROTEIN"/>
    <property type="match status" value="1"/>
</dbReference>
<reference evidence="1 2" key="1">
    <citation type="submission" date="2016-12" db="EMBL/GenBank/DDBJ databases">
        <title>The draft genome sequence of Actinophytocola sp. 11-183.</title>
        <authorList>
            <person name="Wang W."/>
            <person name="Yuan L."/>
        </authorList>
    </citation>
    <scope>NUCLEOTIDE SEQUENCE [LARGE SCALE GENOMIC DNA]</scope>
    <source>
        <strain evidence="1 2">11-183</strain>
    </source>
</reference>
<name>A0A1Q8CBY3_9PSEU</name>
<dbReference type="Proteomes" id="UP000185596">
    <property type="component" value="Unassembled WGS sequence"/>
</dbReference>
<comment type="caution">
    <text evidence="1">The sequence shown here is derived from an EMBL/GenBank/DDBJ whole genome shotgun (WGS) entry which is preliminary data.</text>
</comment>
<dbReference type="PANTHER" id="PTHR43857:SF1">
    <property type="entry name" value="YJGH FAMILY PROTEIN"/>
    <property type="match status" value="1"/>
</dbReference>
<keyword evidence="2" id="KW-1185">Reference proteome</keyword>
<dbReference type="EMBL" id="MSIE01000065">
    <property type="protein sequence ID" value="OLF11856.1"/>
    <property type="molecule type" value="Genomic_DNA"/>
</dbReference>